<evidence type="ECO:0000313" key="13">
    <source>
        <dbReference type="Proteomes" id="UP001642464"/>
    </source>
</evidence>
<evidence type="ECO:0000256" key="6">
    <source>
        <dbReference type="ARBA" id="ARBA00022741"/>
    </source>
</evidence>
<dbReference type="SMART" id="SM00382">
    <property type="entry name" value="AAA"/>
    <property type="match status" value="1"/>
</dbReference>
<name>A0ABP0MD05_9DINO</name>
<comment type="subcellular location">
    <subcellularLocation>
        <location evidence="1">Membrane</location>
        <topology evidence="1">Multi-pass membrane protein</topology>
    </subcellularLocation>
</comment>
<dbReference type="InterPro" id="IPR026082">
    <property type="entry name" value="ABCA"/>
</dbReference>
<feature type="domain" description="ABC transporter" evidence="11">
    <location>
        <begin position="672"/>
        <end position="892"/>
    </location>
</feature>
<keyword evidence="4 10" id="KW-0812">Transmembrane</keyword>
<evidence type="ECO:0000256" key="8">
    <source>
        <dbReference type="ARBA" id="ARBA00022989"/>
    </source>
</evidence>
<evidence type="ECO:0000259" key="11">
    <source>
        <dbReference type="PROSITE" id="PS50893"/>
    </source>
</evidence>
<evidence type="ECO:0000256" key="9">
    <source>
        <dbReference type="ARBA" id="ARBA00023136"/>
    </source>
</evidence>
<organism evidence="12 13">
    <name type="scientific">Durusdinium trenchii</name>
    <dbReference type="NCBI Taxonomy" id="1381693"/>
    <lineage>
        <taxon>Eukaryota</taxon>
        <taxon>Sar</taxon>
        <taxon>Alveolata</taxon>
        <taxon>Dinophyceae</taxon>
        <taxon>Suessiales</taxon>
        <taxon>Symbiodiniaceae</taxon>
        <taxon>Durusdinium</taxon>
    </lineage>
</organism>
<keyword evidence="9 10" id="KW-0472">Membrane</keyword>
<dbReference type="InterPro" id="IPR027417">
    <property type="entry name" value="P-loop_NTPase"/>
</dbReference>
<evidence type="ECO:0000256" key="4">
    <source>
        <dbReference type="ARBA" id="ARBA00022692"/>
    </source>
</evidence>
<dbReference type="CDD" id="cd03263">
    <property type="entry name" value="ABC_subfamily_A"/>
    <property type="match status" value="1"/>
</dbReference>
<keyword evidence="6" id="KW-0547">Nucleotide-binding</keyword>
<evidence type="ECO:0000256" key="10">
    <source>
        <dbReference type="SAM" id="Phobius"/>
    </source>
</evidence>
<dbReference type="InterPro" id="IPR003593">
    <property type="entry name" value="AAA+_ATPase"/>
</dbReference>
<dbReference type="EMBL" id="CAXAMM010020968">
    <property type="protein sequence ID" value="CAK9049011.1"/>
    <property type="molecule type" value="Genomic_DNA"/>
</dbReference>
<feature type="non-terminal residue" evidence="12">
    <location>
        <position position="1"/>
    </location>
</feature>
<feature type="non-terminal residue" evidence="12">
    <location>
        <position position="893"/>
    </location>
</feature>
<evidence type="ECO:0000256" key="7">
    <source>
        <dbReference type="ARBA" id="ARBA00022840"/>
    </source>
</evidence>
<dbReference type="PANTHER" id="PTHR19229:SF36">
    <property type="entry name" value="ATP-BINDING CASSETTE SUB-FAMILY A MEMBER 2"/>
    <property type="match status" value="1"/>
</dbReference>
<reference evidence="12 13" key="1">
    <citation type="submission" date="2024-02" db="EMBL/GenBank/DDBJ databases">
        <authorList>
            <person name="Chen Y."/>
            <person name="Shah S."/>
            <person name="Dougan E. K."/>
            <person name="Thang M."/>
            <person name="Chan C."/>
        </authorList>
    </citation>
    <scope>NUCLEOTIDE SEQUENCE [LARGE SCALE GENOMIC DNA]</scope>
</reference>
<keyword evidence="8 10" id="KW-1133">Transmembrane helix</keyword>
<keyword evidence="3" id="KW-0813">Transport</keyword>
<dbReference type="InterPro" id="IPR003439">
    <property type="entry name" value="ABC_transporter-like_ATP-bd"/>
</dbReference>
<keyword evidence="7" id="KW-0067">ATP-binding</keyword>
<dbReference type="Pfam" id="PF00005">
    <property type="entry name" value="ABC_tran"/>
    <property type="match status" value="1"/>
</dbReference>
<accession>A0ABP0MD05</accession>
<dbReference type="PROSITE" id="PS00211">
    <property type="entry name" value="ABC_TRANSPORTER_1"/>
    <property type="match status" value="1"/>
</dbReference>
<feature type="transmembrane region" description="Helical" evidence="10">
    <location>
        <begin position="535"/>
        <end position="556"/>
    </location>
</feature>
<feature type="transmembrane region" description="Helical" evidence="10">
    <location>
        <begin position="394"/>
        <end position="413"/>
    </location>
</feature>
<dbReference type="PROSITE" id="PS50893">
    <property type="entry name" value="ABC_TRANSPORTER_2"/>
    <property type="match status" value="1"/>
</dbReference>
<feature type="transmembrane region" description="Helical" evidence="10">
    <location>
        <begin position="577"/>
        <end position="600"/>
    </location>
</feature>
<comment type="similarity">
    <text evidence="2">Belongs to the ABC transporter superfamily. ABCA family.</text>
</comment>
<dbReference type="InterPro" id="IPR013525">
    <property type="entry name" value="ABC2_TM"/>
</dbReference>
<evidence type="ECO:0000256" key="2">
    <source>
        <dbReference type="ARBA" id="ARBA00008869"/>
    </source>
</evidence>
<sequence length="893" mass="99012">SVSAAACAVAMATGESRSALIDGVTSGVEPQRVATSRHFSALMRKNLLLKKREWSAQCCPWCPLAACCELLLPIAVLALLWWAKSECSRTGQCEIPVLEGWGGLMPKENKSIICEEGLELAPPSSTRLSKRSRCDAWTEHILHPVDFYVVLSYLHWTGERIALAAEKAADVPKVEQFRETVTAEWFPDINMTNIPCIPLERDFLGKIESEVMQIKENRSTLRCMKEKINPGVLPGFANLTHPKIFTAAELESYMDTGVKLFAALVFHQLPSGAKGAPGDWDYSIRLNVSSGTQIFTRVPPTRPLDLGLRNNEAFVYVRRGFVSLQLLVDRYIIGWPRDIELTNETCHELLLASGLTWAMNESLETQATITEHLRYLPQGVATLPMPVGGKVIDGFYELIALAFPLVFIVAFLYTQKKVLNELISEKETKVRESLRMLGVRSLAIISSWFVTYGIIFAALCAIFAIVASFYVFPHSSLALIFLFFWLWCMSFLAFAWFIHCFFNQSRTGGIVGMIIMFAQWIVYSSQNQEGPPSESITLLLMLMPNAAFCTGLEILAKFEAARVGVNFDNVWMEVRNSSFISVLGMMCLDVILFTALGWYFDRVLPKEYGVRLSPTFVFRRSFWQSIWSPSTLDDAAATAERAAMVGPAALCTAAEEVPEALRRKSATSGCVVRTTALRREFQTPGGKKVAVESLDMAMFEGQILALLGHNGAGKSTTINMLTGMVEPTSGDAVVAGHRLSDGIQAIRQVIGVCPQHDVLWLELTVWEHLTVYAQLRGVPAAEVTSRANEMMQQVGLTEKYRTRAGALSGGQKRKLSLCLALIGRPPVVFLDEPTSGMDPYSRRATWNIIRSAREGRVVVLTTHFMDEADILGDRVAIMAEGRLCVCGSSLFLK</sequence>
<dbReference type="InterPro" id="IPR017871">
    <property type="entry name" value="ABC_transporter-like_CS"/>
</dbReference>
<gene>
    <name evidence="12" type="ORF">SCF082_LOCUS27222</name>
</gene>
<evidence type="ECO:0000256" key="1">
    <source>
        <dbReference type="ARBA" id="ARBA00004141"/>
    </source>
</evidence>
<keyword evidence="5" id="KW-0677">Repeat</keyword>
<feature type="transmembrane region" description="Helical" evidence="10">
    <location>
        <begin position="477"/>
        <end position="498"/>
    </location>
</feature>
<dbReference type="Pfam" id="PF12698">
    <property type="entry name" value="ABC2_membrane_3"/>
    <property type="match status" value="1"/>
</dbReference>
<feature type="transmembrane region" description="Helical" evidence="10">
    <location>
        <begin position="442"/>
        <end position="471"/>
    </location>
</feature>
<dbReference type="PANTHER" id="PTHR19229">
    <property type="entry name" value="ATP-BINDING CASSETTE TRANSPORTER SUBFAMILY A ABCA"/>
    <property type="match status" value="1"/>
</dbReference>
<feature type="transmembrane region" description="Helical" evidence="10">
    <location>
        <begin position="505"/>
        <end position="523"/>
    </location>
</feature>
<evidence type="ECO:0000313" key="12">
    <source>
        <dbReference type="EMBL" id="CAK9049011.1"/>
    </source>
</evidence>
<evidence type="ECO:0000256" key="3">
    <source>
        <dbReference type="ARBA" id="ARBA00022448"/>
    </source>
</evidence>
<evidence type="ECO:0000256" key="5">
    <source>
        <dbReference type="ARBA" id="ARBA00022737"/>
    </source>
</evidence>
<keyword evidence="13" id="KW-1185">Reference proteome</keyword>
<dbReference type="Proteomes" id="UP001642464">
    <property type="component" value="Unassembled WGS sequence"/>
</dbReference>
<protein>
    <submittedName>
        <fullName evidence="12">ABC transporter A family member 1 (ABC transporter ABCA.1) (AtABCA1) (ABC one homolog protein 1) (AtAOH1)</fullName>
    </submittedName>
</protein>
<proteinExistence type="inferred from homology"/>
<comment type="caution">
    <text evidence="12">The sequence shown here is derived from an EMBL/GenBank/DDBJ whole genome shotgun (WGS) entry which is preliminary data.</text>
</comment>
<dbReference type="SUPFAM" id="SSF52540">
    <property type="entry name" value="P-loop containing nucleoside triphosphate hydrolases"/>
    <property type="match status" value="1"/>
</dbReference>
<dbReference type="Gene3D" id="3.40.50.300">
    <property type="entry name" value="P-loop containing nucleotide triphosphate hydrolases"/>
    <property type="match status" value="1"/>
</dbReference>